<sequence length="289" mass="33865">MKRLRVILLTNGVGLFVLLFVLFGAKSFSSLFRSTNAIKNHRSIVVERQALKEVLSQYSDERLLKMYLAGREILEWNRVLEKAGSHVVHELLKGQGMFLGMEHYPKHDAYDKETFAQYYYHSHRKEEHGHFHLFLRQGGMPEGVLPKFYDGRNDTMSDVDTFSHLIAISMDDEGYPIKLFTTNRWVTGEDWYKSEDVCKMIDLFQIEHTHPSWVTNKWLSSMLRLFYPQISELVLRREQDLERKSQADTLVDAMEDYQLDVLSELEISVEAQMDVLSRLIEERGIEIPL</sequence>
<dbReference type="STRING" id="331113.SNE_A09190"/>
<reference evidence="2 3" key="2">
    <citation type="journal article" date="2011" name="Mol. Biol. Evol.">
        <title>Unity in variety--the pan-genome of the Chlamydiae.</title>
        <authorList>
            <person name="Collingro A."/>
            <person name="Tischler P."/>
            <person name="Weinmaier T."/>
            <person name="Penz T."/>
            <person name="Heinz E."/>
            <person name="Brunham R.C."/>
            <person name="Read T.D."/>
            <person name="Bavoil P.M."/>
            <person name="Sachse K."/>
            <person name="Kahane S."/>
            <person name="Friedman M.G."/>
            <person name="Rattei T."/>
            <person name="Myers G.S."/>
            <person name="Horn M."/>
        </authorList>
    </citation>
    <scope>NUCLEOTIDE SEQUENCE [LARGE SCALE GENOMIC DNA]</scope>
    <source>
        <strain evidence="3">ATCC VR-1471 / Z</strain>
    </source>
</reference>
<keyword evidence="3" id="KW-1185">Reference proteome</keyword>
<protein>
    <recommendedName>
        <fullName evidence="1">DUF6969 domain-containing protein</fullName>
    </recommendedName>
</protein>
<feature type="domain" description="DUF6969" evidence="1">
    <location>
        <begin position="69"/>
        <end position="267"/>
    </location>
</feature>
<name>F8L7Q6_SIMNZ</name>
<dbReference type="Proteomes" id="UP000000496">
    <property type="component" value="Chromosome gsn.131"/>
</dbReference>
<gene>
    <name evidence="2" type="ordered locus">SNE_A09190</name>
</gene>
<dbReference type="EMBL" id="FR872582">
    <property type="protein sequence ID" value="CCB88796.1"/>
    <property type="molecule type" value="Genomic_DNA"/>
</dbReference>
<accession>F8L7Q6</accession>
<organism evidence="2 3">
    <name type="scientific">Simkania negevensis (strain ATCC VR-1471 / DSM 27360 / Z)</name>
    <dbReference type="NCBI Taxonomy" id="331113"/>
    <lineage>
        <taxon>Bacteria</taxon>
        <taxon>Pseudomonadati</taxon>
        <taxon>Chlamydiota</taxon>
        <taxon>Chlamydiia</taxon>
        <taxon>Parachlamydiales</taxon>
        <taxon>Simkaniaceae</taxon>
        <taxon>Simkania</taxon>
    </lineage>
</organism>
<dbReference type="Pfam" id="PF22308">
    <property type="entry name" value="DUF6969"/>
    <property type="match status" value="1"/>
</dbReference>
<dbReference type="AlphaFoldDB" id="F8L7Q6"/>
<dbReference type="RefSeq" id="WP_013943263.1">
    <property type="nucleotide sequence ID" value="NC_015713.1"/>
</dbReference>
<evidence type="ECO:0000259" key="1">
    <source>
        <dbReference type="Pfam" id="PF22308"/>
    </source>
</evidence>
<evidence type="ECO:0000313" key="3">
    <source>
        <dbReference type="Proteomes" id="UP000000496"/>
    </source>
</evidence>
<proteinExistence type="predicted"/>
<reference key="1">
    <citation type="journal article" date="2011" name="Mol. Biol. Evol.">
        <title>Unity in variety -- the pan-genome of the Chlamydiae.</title>
        <authorList>
            <person name="Collingro A."/>
            <person name="Tischler P."/>
            <person name="Weinmaier T."/>
            <person name="Penz T."/>
            <person name="Heinz E."/>
            <person name="Brunham R.C."/>
            <person name="Read T.D."/>
            <person name="Bavoil P.M."/>
            <person name="Sachse K."/>
            <person name="Kahane S."/>
            <person name="Friedman M.G."/>
            <person name="Rattei T."/>
            <person name="Myers G.S.A."/>
            <person name="Horn M."/>
        </authorList>
    </citation>
    <scope>NUCLEOTIDE SEQUENCE</scope>
    <source>
        <strain>Z</strain>
    </source>
</reference>
<dbReference type="HOGENOM" id="CLU_076065_0_0_0"/>
<dbReference type="eggNOG" id="ENOG502ZCN0">
    <property type="taxonomic scope" value="Bacteria"/>
</dbReference>
<dbReference type="InterPro" id="IPR054242">
    <property type="entry name" value="DUF6969"/>
</dbReference>
<evidence type="ECO:0000313" key="2">
    <source>
        <dbReference type="EMBL" id="CCB88796.1"/>
    </source>
</evidence>
<dbReference type="KEGG" id="sng:SNE_A09190"/>